<keyword evidence="4 12" id="KW-0436">Ligase</keyword>
<evidence type="ECO:0000256" key="7">
    <source>
        <dbReference type="ARBA" id="ARBA00022917"/>
    </source>
</evidence>
<dbReference type="InterPro" id="IPR001412">
    <property type="entry name" value="aa-tRNA-synth_I_CS"/>
</dbReference>
<dbReference type="Pfam" id="PF08264">
    <property type="entry name" value="Anticodon_1"/>
    <property type="match status" value="1"/>
</dbReference>
<dbReference type="SUPFAM" id="SSF52374">
    <property type="entry name" value="Nucleotidylyl transferase"/>
    <property type="match status" value="1"/>
</dbReference>
<dbReference type="Gene3D" id="3.40.50.620">
    <property type="entry name" value="HUPs"/>
    <property type="match status" value="2"/>
</dbReference>
<dbReference type="GO" id="GO:0002161">
    <property type="term" value="F:aminoacyl-tRNA deacylase activity"/>
    <property type="evidence" value="ECO:0007669"/>
    <property type="project" value="InterPro"/>
</dbReference>
<evidence type="ECO:0000256" key="11">
    <source>
        <dbReference type="ARBA" id="ARBA00047552"/>
    </source>
</evidence>
<evidence type="ECO:0000256" key="3">
    <source>
        <dbReference type="ARBA" id="ARBA00022490"/>
    </source>
</evidence>
<keyword evidence="8 13" id="KW-0175">Coiled coil</keyword>
<evidence type="ECO:0000256" key="13">
    <source>
        <dbReference type="SAM" id="Coils"/>
    </source>
</evidence>
<dbReference type="PANTHER" id="PTHR11946:SF109">
    <property type="entry name" value="VALINE--TRNA LIGASE"/>
    <property type="match status" value="1"/>
</dbReference>
<dbReference type="InterPro" id="IPR002300">
    <property type="entry name" value="aa-tRNA-synth_Ia"/>
</dbReference>
<evidence type="ECO:0000256" key="8">
    <source>
        <dbReference type="ARBA" id="ARBA00023054"/>
    </source>
</evidence>
<dbReference type="EC" id="6.1.1.9" evidence="2"/>
<dbReference type="FunFam" id="3.90.740.10:FF:000008">
    <property type="entry name" value="Valine--tRNA ligase, mitochondrial"/>
    <property type="match status" value="1"/>
</dbReference>
<evidence type="ECO:0000256" key="9">
    <source>
        <dbReference type="ARBA" id="ARBA00023146"/>
    </source>
</evidence>
<evidence type="ECO:0000256" key="1">
    <source>
        <dbReference type="ARBA" id="ARBA00005594"/>
    </source>
</evidence>
<dbReference type="CDD" id="cd07962">
    <property type="entry name" value="Anticodon_Ia_Val"/>
    <property type="match status" value="1"/>
</dbReference>
<reference evidence="19 20" key="1">
    <citation type="submission" date="2018-10" db="EMBL/GenBank/DDBJ databases">
        <title>Fifty Aureobasidium pullulans genomes reveal a recombining polyextremotolerant generalist.</title>
        <authorList>
            <person name="Gostincar C."/>
            <person name="Turk M."/>
            <person name="Zajc J."/>
            <person name="Gunde-Cimerman N."/>
        </authorList>
    </citation>
    <scope>NUCLEOTIDE SEQUENCE [LARGE SCALE GENOMIC DNA]</scope>
    <source>
        <strain evidence="18 20">EXF-10751</strain>
        <strain evidence="17 19">EXF-11900</strain>
    </source>
</reference>
<keyword evidence="5 12" id="KW-0547">Nucleotide-binding</keyword>
<comment type="caution">
    <text evidence="17">The sequence shown here is derived from an EMBL/GenBank/DDBJ whole genome shotgun (WGS) entry which is preliminary data.</text>
</comment>
<feature type="compositionally biased region" description="Basic and acidic residues" evidence="14">
    <location>
        <begin position="82"/>
        <end position="116"/>
    </location>
</feature>
<evidence type="ECO:0000256" key="4">
    <source>
        <dbReference type="ARBA" id="ARBA00022598"/>
    </source>
</evidence>
<dbReference type="SUPFAM" id="SSF46589">
    <property type="entry name" value="tRNA-binding arm"/>
    <property type="match status" value="1"/>
</dbReference>
<dbReference type="SUPFAM" id="SSF50677">
    <property type="entry name" value="ValRS/IleRS/LeuRS editing domain"/>
    <property type="match status" value="1"/>
</dbReference>
<feature type="coiled-coil region" evidence="13">
    <location>
        <begin position="1072"/>
        <end position="1099"/>
    </location>
</feature>
<dbReference type="FunFam" id="1.10.730.10:FF:000009">
    <property type="entry name" value="Valine--tRNA ligase, mitochondrial"/>
    <property type="match status" value="1"/>
</dbReference>
<keyword evidence="6 12" id="KW-0067">ATP-binding</keyword>
<dbReference type="Proteomes" id="UP000304951">
    <property type="component" value="Unassembled WGS sequence"/>
</dbReference>
<dbReference type="Proteomes" id="UP000310421">
    <property type="component" value="Unassembled WGS sequence"/>
</dbReference>
<feature type="compositionally biased region" description="Polar residues" evidence="14">
    <location>
        <begin position="53"/>
        <end position="72"/>
    </location>
</feature>
<evidence type="ECO:0000256" key="5">
    <source>
        <dbReference type="ARBA" id="ARBA00022741"/>
    </source>
</evidence>
<dbReference type="InterPro" id="IPR009080">
    <property type="entry name" value="tRNAsynth_Ia_anticodon-bd"/>
</dbReference>
<gene>
    <name evidence="18" type="ORF">D6D20_00664</name>
    <name evidence="17" type="ORF">D6D28_00923</name>
</gene>
<evidence type="ECO:0000256" key="10">
    <source>
        <dbReference type="ARBA" id="ARBA00029936"/>
    </source>
</evidence>
<evidence type="ECO:0000313" key="18">
    <source>
        <dbReference type="EMBL" id="THW67431.1"/>
    </source>
</evidence>
<dbReference type="EMBL" id="QZAF01000015">
    <property type="protein sequence ID" value="THV76749.1"/>
    <property type="molecule type" value="Genomic_DNA"/>
</dbReference>
<dbReference type="InterPro" id="IPR010978">
    <property type="entry name" value="tRNA-bd_arm"/>
</dbReference>
<dbReference type="PANTHER" id="PTHR11946">
    <property type="entry name" value="VALYL-TRNA SYNTHETASES"/>
    <property type="match status" value="1"/>
</dbReference>
<evidence type="ECO:0000256" key="12">
    <source>
        <dbReference type="RuleBase" id="RU363035"/>
    </source>
</evidence>
<dbReference type="SUPFAM" id="SSF47323">
    <property type="entry name" value="Anticodon-binding domain of a subclass of class I aminoacyl-tRNA synthetases"/>
    <property type="match status" value="1"/>
</dbReference>
<name>A0A4S8T071_AURPU</name>
<dbReference type="GO" id="GO:0005829">
    <property type="term" value="C:cytosol"/>
    <property type="evidence" value="ECO:0007669"/>
    <property type="project" value="TreeGrafter"/>
</dbReference>
<dbReference type="FunFam" id="3.40.50.620:FF:000078">
    <property type="entry name" value="Valine--tRNA ligase, mitochondrial"/>
    <property type="match status" value="1"/>
</dbReference>
<dbReference type="GO" id="GO:0004832">
    <property type="term" value="F:valine-tRNA ligase activity"/>
    <property type="evidence" value="ECO:0007669"/>
    <property type="project" value="UniProtKB-EC"/>
</dbReference>
<dbReference type="FunFam" id="3.90.740.10:FF:000010">
    <property type="entry name" value="Valine--tRNA ligase"/>
    <property type="match status" value="1"/>
</dbReference>
<dbReference type="HAMAP" id="MF_02004">
    <property type="entry name" value="Val_tRNA_synth_type1"/>
    <property type="match status" value="1"/>
</dbReference>
<dbReference type="GO" id="GO:0006438">
    <property type="term" value="P:valyl-tRNA aminoacylation"/>
    <property type="evidence" value="ECO:0007669"/>
    <property type="project" value="InterPro"/>
</dbReference>
<keyword evidence="9 12" id="KW-0030">Aminoacyl-tRNA synthetase</keyword>
<dbReference type="InterPro" id="IPR037118">
    <property type="entry name" value="Val-tRNA_synth_C_sf"/>
</dbReference>
<dbReference type="Gene3D" id="1.10.730.10">
    <property type="entry name" value="Isoleucyl-tRNA Synthetase, Domain 1"/>
    <property type="match status" value="1"/>
</dbReference>
<dbReference type="EMBL" id="QZAN01000003">
    <property type="protein sequence ID" value="THW67431.1"/>
    <property type="molecule type" value="Genomic_DNA"/>
</dbReference>
<dbReference type="Pfam" id="PF00133">
    <property type="entry name" value="tRNA-synt_1"/>
    <property type="match status" value="1"/>
</dbReference>
<evidence type="ECO:0000259" key="16">
    <source>
        <dbReference type="Pfam" id="PF08264"/>
    </source>
</evidence>
<dbReference type="PROSITE" id="PS00178">
    <property type="entry name" value="AA_TRNA_LIGASE_I"/>
    <property type="match status" value="1"/>
</dbReference>
<evidence type="ECO:0000313" key="19">
    <source>
        <dbReference type="Proteomes" id="UP000304951"/>
    </source>
</evidence>
<dbReference type="Gene3D" id="1.10.287.380">
    <property type="entry name" value="Valyl-tRNA synthetase, C-terminal domain"/>
    <property type="match status" value="1"/>
</dbReference>
<keyword evidence="3" id="KW-0963">Cytoplasm</keyword>
<evidence type="ECO:0000256" key="6">
    <source>
        <dbReference type="ARBA" id="ARBA00022840"/>
    </source>
</evidence>
<protein>
    <recommendedName>
        <fullName evidence="2">valine--tRNA ligase</fullName>
        <ecNumber evidence="2">6.1.1.9</ecNumber>
    </recommendedName>
    <alternativeName>
        <fullName evidence="10">Valyl-tRNA synthetase</fullName>
    </alternativeName>
</protein>
<accession>A0A4S8T071</accession>
<dbReference type="NCBIfam" id="NF004349">
    <property type="entry name" value="PRK05729.1"/>
    <property type="match status" value="1"/>
</dbReference>
<dbReference type="PRINTS" id="PR00986">
    <property type="entry name" value="TRNASYNTHVAL"/>
</dbReference>
<dbReference type="CDD" id="cd00817">
    <property type="entry name" value="ValRS_core"/>
    <property type="match status" value="1"/>
</dbReference>
<organism evidence="17 19">
    <name type="scientific">Aureobasidium pullulans</name>
    <name type="common">Black yeast</name>
    <name type="synonym">Pullularia pullulans</name>
    <dbReference type="NCBI Taxonomy" id="5580"/>
    <lineage>
        <taxon>Eukaryota</taxon>
        <taxon>Fungi</taxon>
        <taxon>Dikarya</taxon>
        <taxon>Ascomycota</taxon>
        <taxon>Pezizomycotina</taxon>
        <taxon>Dothideomycetes</taxon>
        <taxon>Dothideomycetidae</taxon>
        <taxon>Dothideales</taxon>
        <taxon>Saccotheciaceae</taxon>
        <taxon>Aureobasidium</taxon>
    </lineage>
</organism>
<comment type="catalytic activity">
    <reaction evidence="11">
        <text>tRNA(Val) + L-valine + ATP = L-valyl-tRNA(Val) + AMP + diphosphate</text>
        <dbReference type="Rhea" id="RHEA:10704"/>
        <dbReference type="Rhea" id="RHEA-COMP:9672"/>
        <dbReference type="Rhea" id="RHEA-COMP:9708"/>
        <dbReference type="ChEBI" id="CHEBI:30616"/>
        <dbReference type="ChEBI" id="CHEBI:33019"/>
        <dbReference type="ChEBI" id="CHEBI:57762"/>
        <dbReference type="ChEBI" id="CHEBI:78442"/>
        <dbReference type="ChEBI" id="CHEBI:78537"/>
        <dbReference type="ChEBI" id="CHEBI:456215"/>
        <dbReference type="EC" id="6.1.1.9"/>
    </reaction>
</comment>
<comment type="similarity">
    <text evidence="1 12">Belongs to the class-I aminoacyl-tRNA synthetase family.</text>
</comment>
<dbReference type="InterPro" id="IPR002303">
    <property type="entry name" value="Valyl-tRNA_ligase"/>
</dbReference>
<keyword evidence="7 12" id="KW-0648">Protein biosynthesis</keyword>
<evidence type="ECO:0000313" key="20">
    <source>
        <dbReference type="Proteomes" id="UP000310421"/>
    </source>
</evidence>
<sequence length="1103" mass="124442">MVSTIKILSRALYRSASVVRPVFVNRTRGFAKMALNAASHNIPGEKTGPVSGQPPSLSTEATEALVSSSQKDPQGHNAPGRDGGDAEAPKKQKTEKELAKERAKADKARKFAEKQAKQATAAAPSGKVKEKKPKVKEEALPKYVEETPKGEKKILKPLDDEYHKAYIPSVVESAWYDWWEKEGFHEPEFGPDGNVKPRGYFVISEPPPNVTGALHCGHALATSLQDTLIRWNRMRGYTTLYLPGCDHAGISTQSVVEKMLWRKQQKTRHDLGREKFVDTVWEWKEEYHKKINTVLKRMGGSFDWTREAFTMDANLSAAVTETFLNTALSNLEVDNKELEGRTLLDVPGYERKVEFGVITHFKYPIEGSDEMIEVATTRPETMLGDTGIAVHPSDERYKHLIGKKAKHPFVDRLLPIFADDYVDPEFGTGAVKITPAHDPNDFNLGTKHKLPFINILNDNGTLNSNAGQFEGQKRFDTRYTVVEELTKLGLFVKKEDNPMKVPLCSKSKDVIEPLMKPQWWMRMRELADASIDAVQNGDIKIKPEGAERNYYHWMRNINDWCLSRQLWWGHQVPAYFVKLEGENSDEKQDEFWVAGRTEEEAKQKAEKKFPGKKFELVRDPDCLDTWFSSGLWPFSTLGWPNKTPDFEKLYPTSVLETGWDILFFWVARMIMFGLKLTGKVPFTEVYCHSLIRDSDGRKMSKSLGNVIDPVDIMEGITLQELHDKLLEGNLDPKEVKNATKYQKDSFPQGIPECGADALRFSLIQYTTGGGDIAFDVKVMAGYRRFCNKIYQATKYVLGNLPEGFVPQAKGGKTGKESLPERWILHKFTIAAKEINDALAAREFSRSTSLAYQYWYENLCDVYIENSKAIIRDGTEEEKRSAVDTLYTVLEGALCLIHPFMPFLTEELWQRLPRRPEDKTKSIVVAAYPEYDAALEDFESEAAYELLLGCSKGVRSLMSEYLIKEDAKAFVQCYDEKTYKTAADEQASIKSLSGKALTNLAINGPNDATPTGCAVFAVSSSAAVFLEVAGRVDIDAEITRAQQKLRKAADGATKQRKILDAEGFAEKVSHSVLEAEKTKLQDLMAEQKNYEESIAQFEKLKLDN</sequence>
<dbReference type="InterPro" id="IPR014729">
    <property type="entry name" value="Rossmann-like_a/b/a_fold"/>
</dbReference>
<proteinExistence type="inferred from homology"/>
<evidence type="ECO:0000256" key="14">
    <source>
        <dbReference type="SAM" id="MobiDB-lite"/>
    </source>
</evidence>
<dbReference type="InterPro" id="IPR033705">
    <property type="entry name" value="Anticodon_Ia_Val"/>
</dbReference>
<dbReference type="Gene3D" id="3.90.740.10">
    <property type="entry name" value="Valyl/Leucyl/Isoleucyl-tRNA synthetase, editing domain"/>
    <property type="match status" value="2"/>
</dbReference>
<evidence type="ECO:0000256" key="2">
    <source>
        <dbReference type="ARBA" id="ARBA00013169"/>
    </source>
</evidence>
<feature type="region of interest" description="Disordered" evidence="14">
    <location>
        <begin position="40"/>
        <end position="135"/>
    </location>
</feature>
<dbReference type="AlphaFoldDB" id="A0A4S8T071"/>
<feature type="domain" description="Methionyl/Valyl/Leucyl/Isoleucyl-tRNA synthetase anticodon-binding" evidence="16">
    <location>
        <begin position="820"/>
        <end position="968"/>
    </location>
</feature>
<dbReference type="NCBIfam" id="TIGR00422">
    <property type="entry name" value="valS"/>
    <property type="match status" value="1"/>
</dbReference>
<evidence type="ECO:0000313" key="17">
    <source>
        <dbReference type="EMBL" id="THV76749.1"/>
    </source>
</evidence>
<evidence type="ECO:0000259" key="15">
    <source>
        <dbReference type="Pfam" id="PF00133"/>
    </source>
</evidence>
<dbReference type="InterPro" id="IPR013155">
    <property type="entry name" value="M/V/L/I-tRNA-synth_anticd-bd"/>
</dbReference>
<feature type="domain" description="Aminoacyl-tRNA synthetase class Ia" evidence="15">
    <location>
        <begin position="324"/>
        <end position="775"/>
    </location>
</feature>
<dbReference type="InterPro" id="IPR009008">
    <property type="entry name" value="Val/Leu/Ile-tRNA-synth_edit"/>
</dbReference>
<dbReference type="GO" id="GO:0005524">
    <property type="term" value="F:ATP binding"/>
    <property type="evidence" value="ECO:0007669"/>
    <property type="project" value="UniProtKB-KW"/>
</dbReference>